<dbReference type="CDD" id="cd01650">
    <property type="entry name" value="RT_nLTR_like"/>
    <property type="match status" value="1"/>
</dbReference>
<evidence type="ECO:0000259" key="1">
    <source>
        <dbReference type="PROSITE" id="PS50878"/>
    </source>
</evidence>
<dbReference type="SUPFAM" id="SSF56672">
    <property type="entry name" value="DNA/RNA polymerases"/>
    <property type="match status" value="1"/>
</dbReference>
<dbReference type="STRING" id="70415.A0A5S6QFU9"/>
<reference evidence="3" key="1">
    <citation type="submission" date="2019-12" db="UniProtKB">
        <authorList>
            <consortium name="WormBaseParasite"/>
        </authorList>
    </citation>
    <scope>IDENTIFICATION</scope>
</reference>
<proteinExistence type="predicted"/>
<organism evidence="2 3">
    <name type="scientific">Trichuris muris</name>
    <name type="common">Mouse whipworm</name>
    <dbReference type="NCBI Taxonomy" id="70415"/>
    <lineage>
        <taxon>Eukaryota</taxon>
        <taxon>Metazoa</taxon>
        <taxon>Ecdysozoa</taxon>
        <taxon>Nematoda</taxon>
        <taxon>Enoplea</taxon>
        <taxon>Dorylaimia</taxon>
        <taxon>Trichinellida</taxon>
        <taxon>Trichuridae</taxon>
        <taxon>Trichuris</taxon>
    </lineage>
</organism>
<keyword evidence="2" id="KW-1185">Reference proteome</keyword>
<protein>
    <submittedName>
        <fullName evidence="3">Reverse transcriptase domain-containing protein</fullName>
    </submittedName>
</protein>
<dbReference type="PROSITE" id="PS50878">
    <property type="entry name" value="RT_POL"/>
    <property type="match status" value="1"/>
</dbReference>
<dbReference type="InterPro" id="IPR043502">
    <property type="entry name" value="DNA/RNA_pol_sf"/>
</dbReference>
<dbReference type="InterPro" id="IPR000477">
    <property type="entry name" value="RT_dom"/>
</dbReference>
<accession>A0A5S6QFU9</accession>
<name>A0A5S6QFU9_TRIMR</name>
<dbReference type="WBParaSite" id="TMUE_2000006083.1">
    <property type="protein sequence ID" value="TMUE_2000006083.1"/>
    <property type="gene ID" value="WBGene00299465"/>
</dbReference>
<evidence type="ECO:0000313" key="2">
    <source>
        <dbReference type="Proteomes" id="UP000046395"/>
    </source>
</evidence>
<feature type="domain" description="Reverse transcriptase" evidence="1">
    <location>
        <begin position="113"/>
        <end position="359"/>
    </location>
</feature>
<evidence type="ECO:0000313" key="3">
    <source>
        <dbReference type="WBParaSite" id="TMUE_2000006083.1"/>
    </source>
</evidence>
<dbReference type="PANTHER" id="PTHR19446">
    <property type="entry name" value="REVERSE TRANSCRIPTASES"/>
    <property type="match status" value="1"/>
</dbReference>
<sequence>MLRRLYNTNRERLAEVLLDKALPDRNEVPLNDCVTFFKGIFESASPPDDMPMNEKSSMELTSNSHDITHYIDRGKIEKAMSTLPKNTSPGADSVAVALLRQIPVPALLNLFNLWLHYQNVPTKFKECRTILLPKCSPVAGPDDYRPITISSLIYRLFAKILNQRLSLITELNKRQKAFIRGTDGCGENAYLLKTVLAIARREHRELCIASLDIAKAFDSVSHHSVLRALARQNADPRTVTLVKNLLADSSTRIEHSDGISDLIMMMRGVKQGDPLSPLLFSLVVDELADELDCSNVGFTVAPNTSLCSLVFSDDILVLSDCKAGLQSQLLQVFQGSEPQCQCWQMFHVETLSGAEEAIC</sequence>
<dbReference type="Pfam" id="PF00078">
    <property type="entry name" value="RVT_1"/>
    <property type="match status" value="1"/>
</dbReference>
<dbReference type="AlphaFoldDB" id="A0A5S6QFU9"/>
<dbReference type="Proteomes" id="UP000046395">
    <property type="component" value="Unassembled WGS sequence"/>
</dbReference>